<keyword evidence="3" id="KW-1185">Reference proteome</keyword>
<evidence type="ECO:0000313" key="3">
    <source>
        <dbReference type="Proteomes" id="UP000694393"/>
    </source>
</evidence>
<dbReference type="Ensembl" id="ENSPCET00000014767.1">
    <property type="protein sequence ID" value="ENSPCEP00000014245.1"/>
    <property type="gene ID" value="ENSPCEG00000011317.1"/>
</dbReference>
<accession>A0A8C8S4J4</accession>
<feature type="region of interest" description="Disordered" evidence="1">
    <location>
        <begin position="88"/>
        <end position="117"/>
    </location>
</feature>
<dbReference type="Proteomes" id="UP000694393">
    <property type="component" value="Unplaced"/>
</dbReference>
<reference evidence="2" key="1">
    <citation type="submission" date="2025-08" db="UniProtKB">
        <authorList>
            <consortium name="Ensembl"/>
        </authorList>
    </citation>
    <scope>IDENTIFICATION</scope>
</reference>
<feature type="compositionally biased region" description="Basic residues" evidence="1">
    <location>
        <begin position="19"/>
        <end position="30"/>
    </location>
</feature>
<reference evidence="2" key="2">
    <citation type="submission" date="2025-09" db="UniProtKB">
        <authorList>
            <consortium name="Ensembl"/>
        </authorList>
    </citation>
    <scope>IDENTIFICATION</scope>
</reference>
<name>A0A8C8S4J4_9SAUR</name>
<sequence>AAAEVGQRGRRGLVEQQRHGPRRLGPRQQHRVAAQHHRLVAQLVAVDPGEDARQARLGRAVGDAVQQVEVAGPARLLGGRHADALRADAERSAPGRWQVPGRGPGLAPAGAGPASGG</sequence>
<dbReference type="AlphaFoldDB" id="A0A8C8S4J4"/>
<feature type="region of interest" description="Disordered" evidence="1">
    <location>
        <begin position="1"/>
        <end position="30"/>
    </location>
</feature>
<organism evidence="2 3">
    <name type="scientific">Pelusios castaneus</name>
    <name type="common">West African mud turtle</name>
    <dbReference type="NCBI Taxonomy" id="367368"/>
    <lineage>
        <taxon>Eukaryota</taxon>
        <taxon>Metazoa</taxon>
        <taxon>Chordata</taxon>
        <taxon>Craniata</taxon>
        <taxon>Vertebrata</taxon>
        <taxon>Euteleostomi</taxon>
        <taxon>Archelosauria</taxon>
        <taxon>Testudinata</taxon>
        <taxon>Testudines</taxon>
        <taxon>Pleurodira</taxon>
        <taxon>Pelomedusidae</taxon>
        <taxon>Pelusios</taxon>
    </lineage>
</organism>
<proteinExistence type="predicted"/>
<protein>
    <submittedName>
        <fullName evidence="2">Uncharacterized protein</fullName>
    </submittedName>
</protein>
<evidence type="ECO:0000256" key="1">
    <source>
        <dbReference type="SAM" id="MobiDB-lite"/>
    </source>
</evidence>
<evidence type="ECO:0000313" key="2">
    <source>
        <dbReference type="Ensembl" id="ENSPCEP00000014245.1"/>
    </source>
</evidence>
<feature type="compositionally biased region" description="Low complexity" evidence="1">
    <location>
        <begin position="105"/>
        <end position="117"/>
    </location>
</feature>